<evidence type="ECO:0000313" key="5">
    <source>
        <dbReference type="EMBL" id="GIE68505.1"/>
    </source>
</evidence>
<evidence type="ECO:0000313" key="6">
    <source>
        <dbReference type="Proteomes" id="UP000624709"/>
    </source>
</evidence>
<dbReference type="Gene3D" id="2.30.42.10">
    <property type="match status" value="1"/>
</dbReference>
<dbReference type="InterPro" id="IPR001940">
    <property type="entry name" value="Peptidase_S1C"/>
</dbReference>
<evidence type="ECO:0000256" key="2">
    <source>
        <dbReference type="ARBA" id="ARBA00022801"/>
    </source>
</evidence>
<keyword evidence="2" id="KW-0378">Hydrolase</keyword>
<dbReference type="SMART" id="SM00228">
    <property type="entry name" value="PDZ"/>
    <property type="match status" value="1"/>
</dbReference>
<keyword evidence="6" id="KW-1185">Reference proteome</keyword>
<accession>A0ABQ4BD23</accession>
<dbReference type="SUPFAM" id="SSF50494">
    <property type="entry name" value="Trypsin-like serine proteases"/>
    <property type="match status" value="1"/>
</dbReference>
<dbReference type="EMBL" id="BOMS01000066">
    <property type="protein sequence ID" value="GIE68505.1"/>
    <property type="molecule type" value="Genomic_DNA"/>
</dbReference>
<dbReference type="InterPro" id="IPR009003">
    <property type="entry name" value="Peptidase_S1_PA"/>
</dbReference>
<dbReference type="PROSITE" id="PS50106">
    <property type="entry name" value="PDZ"/>
    <property type="match status" value="1"/>
</dbReference>
<dbReference type="InterPro" id="IPR036034">
    <property type="entry name" value="PDZ_sf"/>
</dbReference>
<reference evidence="5 6" key="1">
    <citation type="submission" date="2021-01" db="EMBL/GenBank/DDBJ databases">
        <title>Whole genome shotgun sequence of Actinoplanes palleronii NBRC 14916.</title>
        <authorList>
            <person name="Komaki H."/>
            <person name="Tamura T."/>
        </authorList>
    </citation>
    <scope>NUCLEOTIDE SEQUENCE [LARGE SCALE GENOMIC DNA]</scope>
    <source>
        <strain evidence="5 6">NBRC 14916</strain>
    </source>
</reference>
<dbReference type="PANTHER" id="PTHR43343">
    <property type="entry name" value="PEPTIDASE S12"/>
    <property type="match status" value="1"/>
</dbReference>
<protein>
    <recommendedName>
        <fullName evidence="4">PDZ domain-containing protein</fullName>
    </recommendedName>
</protein>
<gene>
    <name evidence="5" type="ORF">Apa02nite_046130</name>
</gene>
<keyword evidence="1" id="KW-0645">Protease</keyword>
<dbReference type="PANTHER" id="PTHR43343:SF3">
    <property type="entry name" value="PROTEASE DO-LIKE 8, CHLOROPLASTIC"/>
    <property type="match status" value="1"/>
</dbReference>
<dbReference type="Pfam" id="PF13365">
    <property type="entry name" value="Trypsin_2"/>
    <property type="match status" value="1"/>
</dbReference>
<name>A0ABQ4BD23_9ACTN</name>
<evidence type="ECO:0000256" key="1">
    <source>
        <dbReference type="ARBA" id="ARBA00022670"/>
    </source>
</evidence>
<dbReference type="Proteomes" id="UP000624709">
    <property type="component" value="Unassembled WGS sequence"/>
</dbReference>
<dbReference type="Pfam" id="PF13180">
    <property type="entry name" value="PDZ_2"/>
    <property type="match status" value="1"/>
</dbReference>
<feature type="domain" description="PDZ" evidence="4">
    <location>
        <begin position="252"/>
        <end position="344"/>
    </location>
</feature>
<dbReference type="SUPFAM" id="SSF50156">
    <property type="entry name" value="PDZ domain-like"/>
    <property type="match status" value="1"/>
</dbReference>
<sequence length="357" mass="34316">MHASTGRVVAAAAGLALVAGGAGGAVGALIADDDPATTTTASAGPAGAGSCDVAGVAARVFPSLVTVHVRRGDVSGIGSGSVLDSAGNILTNDHVVAPGAGGTVTVDFARGPAGVAATIVGRDPATDLAVLRVDPGSTRLTPVTVGDSSALVVGQPVVAAGSPLGLSATITAGVVSALNRYVDVGQGEEPAALINAVQTDAAVNPGNSGGPLADCAGRQVGVNSAGAQTPDGGGGSIGLNFAIPIDFAVSVAGQLIKNGRAEHPVLGVLSVTVTDEMARSTGLPRGAYVEQVLPGLGAARGGLRAGDVITQVGDVAVTSTDQLLVAVQAHRPGDTVQVGFQRAGAPQRAGVTVATPG</sequence>
<proteinExistence type="predicted"/>
<evidence type="ECO:0000259" key="4">
    <source>
        <dbReference type="PROSITE" id="PS50106"/>
    </source>
</evidence>
<dbReference type="Gene3D" id="2.40.10.120">
    <property type="match status" value="1"/>
</dbReference>
<dbReference type="InterPro" id="IPR051201">
    <property type="entry name" value="Chloro_Bact_Ser_Proteases"/>
</dbReference>
<evidence type="ECO:0000256" key="3">
    <source>
        <dbReference type="SAM" id="SignalP"/>
    </source>
</evidence>
<dbReference type="RefSeq" id="WP_203826827.1">
    <property type="nucleotide sequence ID" value="NZ_BAAATY010000078.1"/>
</dbReference>
<keyword evidence="3" id="KW-0732">Signal</keyword>
<organism evidence="5 6">
    <name type="scientific">Actinoplanes palleronii</name>
    <dbReference type="NCBI Taxonomy" id="113570"/>
    <lineage>
        <taxon>Bacteria</taxon>
        <taxon>Bacillati</taxon>
        <taxon>Actinomycetota</taxon>
        <taxon>Actinomycetes</taxon>
        <taxon>Micromonosporales</taxon>
        <taxon>Micromonosporaceae</taxon>
        <taxon>Actinoplanes</taxon>
    </lineage>
</organism>
<feature type="chain" id="PRO_5045122066" description="PDZ domain-containing protein" evidence="3">
    <location>
        <begin position="25"/>
        <end position="357"/>
    </location>
</feature>
<dbReference type="PRINTS" id="PR00834">
    <property type="entry name" value="PROTEASES2C"/>
</dbReference>
<comment type="caution">
    <text evidence="5">The sequence shown here is derived from an EMBL/GenBank/DDBJ whole genome shotgun (WGS) entry which is preliminary data.</text>
</comment>
<dbReference type="InterPro" id="IPR001478">
    <property type="entry name" value="PDZ"/>
</dbReference>
<feature type="signal peptide" evidence="3">
    <location>
        <begin position="1"/>
        <end position="24"/>
    </location>
</feature>